<dbReference type="SUPFAM" id="SSF51316">
    <property type="entry name" value="Mss4-like"/>
    <property type="match status" value="1"/>
</dbReference>
<reference evidence="7" key="1">
    <citation type="journal article" date="2019" name="Int. J. Syst. Evol. Microbiol.">
        <title>The Global Catalogue of Microorganisms (GCM) 10K type strain sequencing project: providing services to taxonomists for standard genome sequencing and annotation.</title>
        <authorList>
            <consortium name="The Broad Institute Genomics Platform"/>
            <consortium name="The Broad Institute Genome Sequencing Center for Infectious Disease"/>
            <person name="Wu L."/>
            <person name="Ma J."/>
        </authorList>
    </citation>
    <scope>NUCLEOTIDE SEQUENCE [LARGE SCALE GENOMIC DNA]</scope>
    <source>
        <strain evidence="7">JCM 17498</strain>
    </source>
</reference>
<keyword evidence="2" id="KW-0479">Metal-binding</keyword>
<organism evidence="6 7">
    <name type="scientific">Sphingomonas cynarae</name>
    <dbReference type="NCBI Taxonomy" id="930197"/>
    <lineage>
        <taxon>Bacteria</taxon>
        <taxon>Pseudomonadati</taxon>
        <taxon>Pseudomonadota</taxon>
        <taxon>Alphaproteobacteria</taxon>
        <taxon>Sphingomonadales</taxon>
        <taxon>Sphingomonadaceae</taxon>
        <taxon>Sphingomonas</taxon>
    </lineage>
</organism>
<dbReference type="PROSITE" id="PS51891">
    <property type="entry name" value="CENP_V_GFA"/>
    <property type="match status" value="1"/>
</dbReference>
<keyword evidence="3" id="KW-0862">Zinc</keyword>
<dbReference type="EMBL" id="BAABBF010000005">
    <property type="protein sequence ID" value="GAA3715265.1"/>
    <property type="molecule type" value="Genomic_DNA"/>
</dbReference>
<dbReference type="InterPro" id="IPR006913">
    <property type="entry name" value="CENP-V/GFA"/>
</dbReference>
<dbReference type="PANTHER" id="PTHR33337:SF40">
    <property type="entry name" value="CENP-V_GFA DOMAIN-CONTAINING PROTEIN-RELATED"/>
    <property type="match status" value="1"/>
</dbReference>
<evidence type="ECO:0000256" key="3">
    <source>
        <dbReference type="ARBA" id="ARBA00022833"/>
    </source>
</evidence>
<keyword evidence="4" id="KW-0456">Lyase</keyword>
<protein>
    <submittedName>
        <fullName evidence="6">GFA family protein</fullName>
    </submittedName>
</protein>
<proteinExistence type="inferred from homology"/>
<comment type="caution">
    <text evidence="6">The sequence shown here is derived from an EMBL/GenBank/DDBJ whole genome shotgun (WGS) entry which is preliminary data.</text>
</comment>
<dbReference type="Gene3D" id="3.90.1590.10">
    <property type="entry name" value="glutathione-dependent formaldehyde- activating enzyme (gfa)"/>
    <property type="match status" value="1"/>
</dbReference>
<dbReference type="Pfam" id="PF04828">
    <property type="entry name" value="GFA"/>
    <property type="match status" value="1"/>
</dbReference>
<evidence type="ECO:0000259" key="5">
    <source>
        <dbReference type="PROSITE" id="PS51891"/>
    </source>
</evidence>
<evidence type="ECO:0000313" key="7">
    <source>
        <dbReference type="Proteomes" id="UP001500523"/>
    </source>
</evidence>
<gene>
    <name evidence="6" type="ORF">GCM10022268_24880</name>
</gene>
<evidence type="ECO:0000313" key="6">
    <source>
        <dbReference type="EMBL" id="GAA3715265.1"/>
    </source>
</evidence>
<feature type="domain" description="CENP-V/GFA" evidence="5">
    <location>
        <begin position="12"/>
        <end position="126"/>
    </location>
</feature>
<comment type="similarity">
    <text evidence="1">Belongs to the Gfa family.</text>
</comment>
<evidence type="ECO:0000256" key="2">
    <source>
        <dbReference type="ARBA" id="ARBA00022723"/>
    </source>
</evidence>
<dbReference type="RefSeq" id="WP_344693724.1">
    <property type="nucleotide sequence ID" value="NZ_BAABBF010000005.1"/>
</dbReference>
<evidence type="ECO:0000256" key="1">
    <source>
        <dbReference type="ARBA" id="ARBA00005495"/>
    </source>
</evidence>
<name>A0ABP7E7D1_9SPHN</name>
<dbReference type="Proteomes" id="UP001500523">
    <property type="component" value="Unassembled WGS sequence"/>
</dbReference>
<keyword evidence="7" id="KW-1185">Reference proteome</keyword>
<dbReference type="InterPro" id="IPR011057">
    <property type="entry name" value="Mss4-like_sf"/>
</dbReference>
<dbReference type="PANTHER" id="PTHR33337">
    <property type="entry name" value="GFA DOMAIN-CONTAINING PROTEIN"/>
    <property type="match status" value="1"/>
</dbReference>
<evidence type="ECO:0000256" key="4">
    <source>
        <dbReference type="ARBA" id="ARBA00023239"/>
    </source>
</evidence>
<accession>A0ABP7E7D1</accession>
<sequence>MTDPIPDTDAIRTGGCHCGAVRYVATGQAAHHALCHCSDCRRWSGAPMVGWIAFREEQLTVTGDTRSYASSALATRDFCGRCGTGLFYRNPTYLPGIVDIQSGTLDDQAGDPPGAHIMVKDRVGWLDDIDALPRFATYPGVD</sequence>